<gene>
    <name evidence="2" type="ORF">AKG39_06295</name>
</gene>
<feature type="transmembrane region" description="Helical" evidence="1">
    <location>
        <begin position="154"/>
        <end position="176"/>
    </location>
</feature>
<keyword evidence="1" id="KW-0472">Membrane</keyword>
<feature type="transmembrane region" description="Helical" evidence="1">
    <location>
        <begin position="182"/>
        <end position="200"/>
    </location>
</feature>
<dbReference type="AlphaFoldDB" id="A0A0L6U411"/>
<evidence type="ECO:0000313" key="2">
    <source>
        <dbReference type="EMBL" id="KNZ42525.1"/>
    </source>
</evidence>
<keyword evidence="1" id="KW-1133">Transmembrane helix</keyword>
<feature type="transmembrane region" description="Helical" evidence="1">
    <location>
        <begin position="233"/>
        <end position="252"/>
    </location>
</feature>
<comment type="caution">
    <text evidence="2">The sequence shown here is derived from an EMBL/GenBank/DDBJ whole genome shotgun (WGS) entry which is preliminary data.</text>
</comment>
<protein>
    <recommendedName>
        <fullName evidence="4">EpsG family protein</fullName>
    </recommendedName>
</protein>
<feature type="transmembrane region" description="Helical" evidence="1">
    <location>
        <begin position="25"/>
        <end position="42"/>
    </location>
</feature>
<accession>A0A0L6U411</accession>
<dbReference type="Pfam" id="PF14897">
    <property type="entry name" value="EpsG"/>
    <property type="match status" value="1"/>
</dbReference>
<dbReference type="RefSeq" id="WP_050739526.1">
    <property type="nucleotide sequence ID" value="NZ_LGYO01000012.1"/>
</dbReference>
<dbReference type="InterPro" id="IPR049458">
    <property type="entry name" value="EpsG-like"/>
</dbReference>
<sequence>MSILVTIFIYFVNVVNSIFKKHSKILTLFILLLLWILMGANTQNPDIYAYQMGYSYLIPGSFEFGYMFLERIFNFFNFDYSTFRMIISLVGILLIHHTVKLLIKNQSPFYLLYFIYPFLMDVVQIRNFLAMAIFIFAIPFLLSENIKDIIKYILLVLIAASIQVTFVVYIPLFIIPKIKKTVFLKFLIGIGIIFLVLIALNQSGLNLISQLMINTIGSFDDEVLTIAYKQTNLGFILFWAIQSVNFILLYWANKNYIPSKNNKKINKWAVSSINPSLIECNSLQFKYIDLIFWINVYAFLFLPLYVFWSTFSRLMRNIIPLNLLVYIIVGKSLPPRSIKKIGFISICITYNCILFFIEIYMLYGESIINSIFKYNYIFG</sequence>
<feature type="transmembrane region" description="Helical" evidence="1">
    <location>
        <begin position="341"/>
        <end position="363"/>
    </location>
</feature>
<keyword evidence="1" id="KW-0812">Transmembrane</keyword>
<dbReference type="EMBL" id="LGYO01000012">
    <property type="protein sequence ID" value="KNZ42525.1"/>
    <property type="molecule type" value="Genomic_DNA"/>
</dbReference>
<organism evidence="2 3">
    <name type="scientific">Acetobacterium bakii</name>
    <dbReference type="NCBI Taxonomy" id="52689"/>
    <lineage>
        <taxon>Bacteria</taxon>
        <taxon>Bacillati</taxon>
        <taxon>Bacillota</taxon>
        <taxon>Clostridia</taxon>
        <taxon>Eubacteriales</taxon>
        <taxon>Eubacteriaceae</taxon>
        <taxon>Acetobacterium</taxon>
    </lineage>
</organism>
<evidence type="ECO:0008006" key="4">
    <source>
        <dbReference type="Google" id="ProtNLM"/>
    </source>
</evidence>
<evidence type="ECO:0000256" key="1">
    <source>
        <dbReference type="SAM" id="Phobius"/>
    </source>
</evidence>
<name>A0A0L6U411_9FIRM</name>
<proteinExistence type="predicted"/>
<feature type="transmembrane region" description="Helical" evidence="1">
    <location>
        <begin position="290"/>
        <end position="308"/>
    </location>
</feature>
<feature type="transmembrane region" description="Helical" evidence="1">
    <location>
        <begin position="123"/>
        <end position="142"/>
    </location>
</feature>
<evidence type="ECO:0000313" key="3">
    <source>
        <dbReference type="Proteomes" id="UP000036873"/>
    </source>
</evidence>
<dbReference type="Proteomes" id="UP000036873">
    <property type="component" value="Unassembled WGS sequence"/>
</dbReference>
<feature type="transmembrane region" description="Helical" evidence="1">
    <location>
        <begin position="48"/>
        <end position="69"/>
    </location>
</feature>
<reference evidence="3" key="1">
    <citation type="submission" date="2015-07" db="EMBL/GenBank/DDBJ databases">
        <title>Draft genome sequence of Acetobacterium bakii DSM 8293, a potential psychrophilic chemical producer through syngas fermentation.</title>
        <authorList>
            <person name="Song Y."/>
            <person name="Hwang S."/>
            <person name="Cho B.-K."/>
        </authorList>
    </citation>
    <scope>NUCLEOTIDE SEQUENCE [LARGE SCALE GENOMIC DNA]</scope>
    <source>
        <strain evidence="3">DSM 8239</strain>
    </source>
</reference>
<keyword evidence="3" id="KW-1185">Reference proteome</keyword>
<feature type="transmembrane region" description="Helical" evidence="1">
    <location>
        <begin position="81"/>
        <end position="103"/>
    </location>
</feature>
<dbReference type="OrthoDB" id="2989568at2"/>